<organism evidence="1">
    <name type="scientific">Skeletonema marinoi</name>
    <dbReference type="NCBI Taxonomy" id="267567"/>
    <lineage>
        <taxon>Eukaryota</taxon>
        <taxon>Sar</taxon>
        <taxon>Stramenopiles</taxon>
        <taxon>Ochrophyta</taxon>
        <taxon>Bacillariophyta</taxon>
        <taxon>Coscinodiscophyceae</taxon>
        <taxon>Thalassiosirophycidae</taxon>
        <taxon>Thalassiosirales</taxon>
        <taxon>Skeletonemataceae</taxon>
        <taxon>Skeletonema</taxon>
        <taxon>Skeletonema marinoi-dohrnii complex</taxon>
    </lineage>
</organism>
<accession>A0A7S2P788</accession>
<name>A0A7S2P788_9STRA</name>
<sequence>MEADGKSTLKSEKIKVDKSDERFRVSVDAYLVNMTQEDSICVDYQTKKGKGEQCWKGSQDAQWTTNTFEFEDKDAKALKFRLRLDSKSKDSALLVAAFKVETSE</sequence>
<dbReference type="EMBL" id="HBGZ01004821">
    <property type="protein sequence ID" value="CAD9580262.1"/>
    <property type="molecule type" value="Transcribed_RNA"/>
</dbReference>
<dbReference type="AlphaFoldDB" id="A0A7S2P788"/>
<gene>
    <name evidence="1" type="ORF">SMAR0320_LOCUS3300</name>
</gene>
<proteinExistence type="predicted"/>
<protein>
    <submittedName>
        <fullName evidence="1">Uncharacterized protein</fullName>
    </submittedName>
</protein>
<reference evidence="1" key="1">
    <citation type="submission" date="2021-01" db="EMBL/GenBank/DDBJ databases">
        <authorList>
            <person name="Corre E."/>
            <person name="Pelletier E."/>
            <person name="Niang G."/>
            <person name="Scheremetjew M."/>
            <person name="Finn R."/>
            <person name="Kale V."/>
            <person name="Holt S."/>
            <person name="Cochrane G."/>
            <person name="Meng A."/>
            <person name="Brown T."/>
            <person name="Cohen L."/>
        </authorList>
    </citation>
    <scope>NUCLEOTIDE SEQUENCE</scope>
    <source>
        <strain evidence="1">SM1012Den-03</strain>
    </source>
</reference>
<evidence type="ECO:0000313" key="1">
    <source>
        <dbReference type="EMBL" id="CAD9580262.1"/>
    </source>
</evidence>